<dbReference type="Proteomes" id="UP000095038">
    <property type="component" value="Unassembled WGS sequence"/>
</dbReference>
<keyword evidence="3" id="KW-1185">Reference proteome</keyword>
<gene>
    <name evidence="2" type="ORF">ASCRUDRAFT_107983</name>
</gene>
<evidence type="ECO:0000256" key="1">
    <source>
        <dbReference type="SAM" id="Phobius"/>
    </source>
</evidence>
<sequence>MLAVCRRNFALALRCNVAPLSLFSCWSSKYNVSLSRRSLLTNHYNTIINHNVADSLRTFGIASTGSLPGISKIANTAWSKPNQSKIFQLNQSRNIQKIVVKNRHLREFIQISAKFSKVILFIYFGAIFLVIMSYKLLKFHFNQYNYLPTENSFSIYFRSLYILGLFFSKIHIKNQYAHEFFLACLRAINDSNNLPFDIESDDISYFLSLDVLQSKNLEFIHVYCDLLIRLAILKSLIGDDPKKIQNLIDLSIDLSNTQNYINLDNFSIKSKKEIKKKFLSNLITFDLLANALIIKANMLNFELNAKDPSPTTNNNQLSTQIEFLYLNALKILKLNDPNKSNTYKSLLIDFDPSVHLNDNSNNNENNNSNNNNENISVEDLYINKFPDLFLTRELLDYSNELAVFYTKSTSNNNNNLDIALKIFLSNLKSLTDYQTNLNINFIKDKNSFGIQLPKKKDSSKIDIFQKDLILNVNDVPKLKLYVSEILWAKHFYNISIKWCQQAINESYVHSRSDSTSATILKMATNNLIHMYQYSIDNNLVKDHDSIQYYKENIESLKISLSEIEIPSTD</sequence>
<keyword evidence="1" id="KW-0472">Membrane</keyword>
<protein>
    <submittedName>
        <fullName evidence="2">Uncharacterized protein</fullName>
    </submittedName>
</protein>
<organism evidence="2 3">
    <name type="scientific">Ascoidea rubescens DSM 1968</name>
    <dbReference type="NCBI Taxonomy" id="1344418"/>
    <lineage>
        <taxon>Eukaryota</taxon>
        <taxon>Fungi</taxon>
        <taxon>Dikarya</taxon>
        <taxon>Ascomycota</taxon>
        <taxon>Saccharomycotina</taxon>
        <taxon>Saccharomycetes</taxon>
        <taxon>Ascoideaceae</taxon>
        <taxon>Ascoidea</taxon>
    </lineage>
</organism>
<dbReference type="GeneID" id="30962338"/>
<dbReference type="RefSeq" id="XP_020046217.1">
    <property type="nucleotide sequence ID" value="XM_020188702.1"/>
</dbReference>
<keyword evidence="1" id="KW-0812">Transmembrane</keyword>
<reference evidence="3" key="1">
    <citation type="submission" date="2016-05" db="EMBL/GenBank/DDBJ databases">
        <title>Comparative genomics of biotechnologically important yeasts.</title>
        <authorList>
            <consortium name="DOE Joint Genome Institute"/>
            <person name="Riley R."/>
            <person name="Haridas S."/>
            <person name="Wolfe K.H."/>
            <person name="Lopes M.R."/>
            <person name="Hittinger C.T."/>
            <person name="Goker M."/>
            <person name="Salamov A."/>
            <person name="Wisecaver J."/>
            <person name="Long T.M."/>
            <person name="Aerts A.L."/>
            <person name="Barry K."/>
            <person name="Choi C."/>
            <person name="Clum A."/>
            <person name="Coughlan A.Y."/>
            <person name="Deshpande S."/>
            <person name="Douglass A.P."/>
            <person name="Hanson S.J."/>
            <person name="Klenk H.-P."/>
            <person name="Labutti K."/>
            <person name="Lapidus A."/>
            <person name="Lindquist E."/>
            <person name="Lipzen A."/>
            <person name="Meier-Kolthoff J.P."/>
            <person name="Ohm R.A."/>
            <person name="Otillar R.P."/>
            <person name="Pangilinan J."/>
            <person name="Peng Y."/>
            <person name="Rokas A."/>
            <person name="Rosa C.A."/>
            <person name="Scheuner C."/>
            <person name="Sibirny A.A."/>
            <person name="Slot J.C."/>
            <person name="Stielow J.B."/>
            <person name="Sun H."/>
            <person name="Kurtzman C.P."/>
            <person name="Blackwell M."/>
            <person name="Grigoriev I.V."/>
            <person name="Jeffries T.W."/>
        </authorList>
    </citation>
    <scope>NUCLEOTIDE SEQUENCE [LARGE SCALE GENOMIC DNA]</scope>
    <source>
        <strain evidence="3">DSM 1968</strain>
    </source>
</reference>
<feature type="transmembrane region" description="Helical" evidence="1">
    <location>
        <begin position="115"/>
        <end position="134"/>
    </location>
</feature>
<dbReference type="AlphaFoldDB" id="A0A1D2VEG5"/>
<proteinExistence type="predicted"/>
<dbReference type="PROSITE" id="PS51257">
    <property type="entry name" value="PROKAR_LIPOPROTEIN"/>
    <property type="match status" value="1"/>
</dbReference>
<dbReference type="InParanoid" id="A0A1D2VEG5"/>
<name>A0A1D2VEG5_9ASCO</name>
<keyword evidence="1" id="KW-1133">Transmembrane helix</keyword>
<dbReference type="EMBL" id="KV454484">
    <property type="protein sequence ID" value="ODV59910.1"/>
    <property type="molecule type" value="Genomic_DNA"/>
</dbReference>
<accession>A0A1D2VEG5</accession>
<evidence type="ECO:0000313" key="2">
    <source>
        <dbReference type="EMBL" id="ODV59910.1"/>
    </source>
</evidence>
<evidence type="ECO:0000313" key="3">
    <source>
        <dbReference type="Proteomes" id="UP000095038"/>
    </source>
</evidence>